<dbReference type="CDD" id="cd02440">
    <property type="entry name" value="AdoMet_MTases"/>
    <property type="match status" value="1"/>
</dbReference>
<accession>A0A4R6IFU6</accession>
<dbReference type="PROSITE" id="PS50889">
    <property type="entry name" value="S4"/>
    <property type="match status" value="1"/>
</dbReference>
<dbReference type="AlphaFoldDB" id="A0A4R6IFU6"/>
<evidence type="ECO:0000313" key="4">
    <source>
        <dbReference type="EMBL" id="TDO19795.1"/>
    </source>
</evidence>
<name>A0A4R6IFU6_9MOLU</name>
<dbReference type="InterPro" id="IPR002877">
    <property type="entry name" value="RNA_MeTrfase_FtsJ_dom"/>
</dbReference>
<gene>
    <name evidence="4" type="ORF">EI74_0599</name>
</gene>
<dbReference type="GO" id="GO:0003723">
    <property type="term" value="F:RNA binding"/>
    <property type="evidence" value="ECO:0007669"/>
    <property type="project" value="UniProtKB-KW"/>
</dbReference>
<dbReference type="SUPFAM" id="SSF53335">
    <property type="entry name" value="S-adenosyl-L-methionine-dependent methyltransferases"/>
    <property type="match status" value="1"/>
</dbReference>
<dbReference type="OrthoDB" id="9784736at2"/>
<dbReference type="Proteomes" id="UP000295518">
    <property type="component" value="Unassembled WGS sequence"/>
</dbReference>
<dbReference type="PANTHER" id="PTHR32319">
    <property type="entry name" value="BACTERIAL HEMOLYSIN-LIKE PROTEIN"/>
    <property type="match status" value="1"/>
</dbReference>
<dbReference type="InterPro" id="IPR047048">
    <property type="entry name" value="TlyA"/>
</dbReference>
<dbReference type="EMBL" id="SNWN01000013">
    <property type="protein sequence ID" value="TDO19795.1"/>
    <property type="molecule type" value="Genomic_DNA"/>
</dbReference>
<dbReference type="RefSeq" id="WP_094254757.1">
    <property type="nucleotide sequence ID" value="NZ_NNCE01000005.1"/>
</dbReference>
<dbReference type="InterPro" id="IPR029063">
    <property type="entry name" value="SAM-dependent_MTases_sf"/>
</dbReference>
<keyword evidence="4" id="KW-0808">Transferase</keyword>
<reference evidence="4 5" key="1">
    <citation type="submission" date="2019-03" db="EMBL/GenBank/DDBJ databases">
        <title>Genomic Encyclopedia of Archaeal and Bacterial Type Strains, Phase II (KMG-II): from individual species to whole genera.</title>
        <authorList>
            <person name="Goeker M."/>
        </authorList>
    </citation>
    <scope>NUCLEOTIDE SEQUENCE [LARGE SCALE GENOMIC DNA]</scope>
    <source>
        <strain evidence="4 5">ATCC 700618</strain>
    </source>
</reference>
<comment type="caution">
    <text evidence="4">The sequence shown here is derived from an EMBL/GenBank/DDBJ whole genome shotgun (WGS) entry which is preliminary data.</text>
</comment>
<organism evidence="4 5">
    <name type="scientific">Mycoplasma testudineum</name>
    <dbReference type="NCBI Taxonomy" id="244584"/>
    <lineage>
        <taxon>Bacteria</taxon>
        <taxon>Bacillati</taxon>
        <taxon>Mycoplasmatota</taxon>
        <taxon>Mollicutes</taxon>
        <taxon>Mycoplasmataceae</taxon>
        <taxon>Mycoplasma</taxon>
    </lineage>
</organism>
<dbReference type="GO" id="GO:0032259">
    <property type="term" value="P:methylation"/>
    <property type="evidence" value="ECO:0007669"/>
    <property type="project" value="UniProtKB-KW"/>
</dbReference>
<evidence type="ECO:0000256" key="1">
    <source>
        <dbReference type="ARBA" id="ARBA00022884"/>
    </source>
</evidence>
<proteinExistence type="predicted"/>
<evidence type="ECO:0000256" key="2">
    <source>
        <dbReference type="PROSITE-ProRule" id="PRU00182"/>
    </source>
</evidence>
<evidence type="ECO:0000313" key="5">
    <source>
        <dbReference type="Proteomes" id="UP000295518"/>
    </source>
</evidence>
<dbReference type="Gene3D" id="3.40.50.150">
    <property type="entry name" value="Vaccinia Virus protein VP39"/>
    <property type="match status" value="1"/>
</dbReference>
<sequence>MKLFDELVKRGFTEFEARGLILAKKVRVNNEYQMSLNYKINDNDNIQIKTTRKYVSRGALKLKEILEINNINFADKTILDVGSSTGGFTQLALEYNAKHVFALDVGTNQLDYSLRIDKRVTSIEKTNFKLLDSLNLLPKIDIIMADVSFISIYYLIDIVKKYNHIRNLILLFKPQFEAPKEMVGQNGYVDESLHPELLKKFEQYLQTHGYDKIKIFESKLKGKKSNNQEYFFIIGF</sequence>
<dbReference type="GO" id="GO:0008168">
    <property type="term" value="F:methyltransferase activity"/>
    <property type="evidence" value="ECO:0007669"/>
    <property type="project" value="UniProtKB-KW"/>
</dbReference>
<feature type="domain" description="Ribosomal RNA methyltransferase FtsJ" evidence="3">
    <location>
        <begin position="54"/>
        <end position="235"/>
    </location>
</feature>
<keyword evidence="5" id="KW-1185">Reference proteome</keyword>
<dbReference type="PANTHER" id="PTHR32319:SF0">
    <property type="entry name" value="BACTERIAL HEMOLYSIN-LIKE PROTEIN"/>
    <property type="match status" value="1"/>
</dbReference>
<keyword evidence="4" id="KW-0489">Methyltransferase</keyword>
<evidence type="ECO:0000259" key="3">
    <source>
        <dbReference type="Pfam" id="PF01728"/>
    </source>
</evidence>
<dbReference type="Pfam" id="PF01728">
    <property type="entry name" value="FtsJ"/>
    <property type="match status" value="1"/>
</dbReference>
<protein>
    <submittedName>
        <fullName evidence="4">23S rRNA (Cytidine1920-2'-O)/16S rRNA (Cytidine1409-2'-O)-methyltransferase</fullName>
    </submittedName>
</protein>
<keyword evidence="1 2" id="KW-0694">RNA-binding</keyword>